<evidence type="ECO:0000313" key="10">
    <source>
        <dbReference type="EMBL" id="NRF66809.1"/>
    </source>
</evidence>
<dbReference type="EMBL" id="JABRWJ010000002">
    <property type="protein sequence ID" value="NRF66809.1"/>
    <property type="molecule type" value="Genomic_DNA"/>
</dbReference>
<dbReference type="InterPro" id="IPR010130">
    <property type="entry name" value="T1SS_OMP_TolC"/>
</dbReference>
<keyword evidence="3" id="KW-0813">Transport</keyword>
<evidence type="ECO:0000313" key="11">
    <source>
        <dbReference type="Proteomes" id="UP000737171"/>
    </source>
</evidence>
<evidence type="ECO:0000256" key="4">
    <source>
        <dbReference type="ARBA" id="ARBA00022452"/>
    </source>
</evidence>
<keyword evidence="4" id="KW-1134">Transmembrane beta strand</keyword>
<evidence type="ECO:0000256" key="5">
    <source>
        <dbReference type="ARBA" id="ARBA00022692"/>
    </source>
</evidence>
<dbReference type="InterPro" id="IPR051906">
    <property type="entry name" value="TolC-like"/>
</dbReference>
<evidence type="ECO:0000256" key="7">
    <source>
        <dbReference type="ARBA" id="ARBA00023237"/>
    </source>
</evidence>
<keyword evidence="6" id="KW-0472">Membrane</keyword>
<keyword evidence="7" id="KW-0998">Cell outer membrane</keyword>
<gene>
    <name evidence="10" type="ORF">HLB44_07425</name>
</gene>
<evidence type="ECO:0000256" key="9">
    <source>
        <dbReference type="SAM" id="SignalP"/>
    </source>
</evidence>
<name>A0ABX2EDW4_9BURK</name>
<sequence length="455" mass="49438">MRRAIRRLRFTAIAAALLAAGSAQAMNFAEAVAAARSNDPAYRGAGHELESTRQGVPIARAALLPQVGLAGSYADVHGTRSFFNAQDQEAKVGVAYNAPHASLQMRLPLFNAEARARLDQAEVQVDQAEANYRGRGLDLIDRVGTAYLRTLLAAETLGLAEQERVSAEGQLKRSAERFRRGEGTRSEEALAQSNLDVNRVKVFEAKDQLENARRALQRLTGRATTDLNQMNPEFVPDEPAQGGLFEWLETAVRNSPTIRARQQALLAAQFNVKRQSAGHLPRVDLVASIARSENESLTNLGQTSVLKTLSLQVNVPIYSGGGVSAGVKQAVAEQAKAEEAIREERENVETEVQRNYLLVANGAARVQAYRRAAESSQVAYTGAVRSQEAGLGTTADVLDAQVRLFAARRDLAAARYDYLSARLRLKAHAGLPLDEVTNDIDRLLPLPLTTALKQP</sequence>
<dbReference type="SUPFAM" id="SSF56954">
    <property type="entry name" value="Outer membrane efflux proteins (OEP)"/>
    <property type="match status" value="1"/>
</dbReference>
<dbReference type="PANTHER" id="PTHR30026:SF20">
    <property type="entry name" value="OUTER MEMBRANE PROTEIN TOLC"/>
    <property type="match status" value="1"/>
</dbReference>
<feature type="chain" id="PRO_5047190388" evidence="9">
    <location>
        <begin position="26"/>
        <end position="455"/>
    </location>
</feature>
<proteinExistence type="inferred from homology"/>
<dbReference type="NCBIfam" id="TIGR01844">
    <property type="entry name" value="type_I_sec_TolC"/>
    <property type="match status" value="1"/>
</dbReference>
<accession>A0ABX2EDW4</accession>
<feature type="signal peptide" evidence="9">
    <location>
        <begin position="1"/>
        <end position="25"/>
    </location>
</feature>
<organism evidence="10 11">
    <name type="scientific">Pseudaquabacterium terrae</name>
    <dbReference type="NCBI Taxonomy" id="2732868"/>
    <lineage>
        <taxon>Bacteria</taxon>
        <taxon>Pseudomonadati</taxon>
        <taxon>Pseudomonadota</taxon>
        <taxon>Betaproteobacteria</taxon>
        <taxon>Burkholderiales</taxon>
        <taxon>Sphaerotilaceae</taxon>
        <taxon>Pseudaquabacterium</taxon>
    </lineage>
</organism>
<comment type="subcellular location">
    <subcellularLocation>
        <location evidence="1">Cell outer membrane</location>
    </subcellularLocation>
</comment>
<keyword evidence="8" id="KW-0175">Coiled coil</keyword>
<evidence type="ECO:0000256" key="1">
    <source>
        <dbReference type="ARBA" id="ARBA00004442"/>
    </source>
</evidence>
<dbReference type="Gene3D" id="1.20.1600.10">
    <property type="entry name" value="Outer membrane efflux proteins (OEP)"/>
    <property type="match status" value="1"/>
</dbReference>
<dbReference type="Proteomes" id="UP000737171">
    <property type="component" value="Unassembled WGS sequence"/>
</dbReference>
<evidence type="ECO:0000256" key="2">
    <source>
        <dbReference type="ARBA" id="ARBA00007613"/>
    </source>
</evidence>
<keyword evidence="9" id="KW-0732">Signal</keyword>
<reference evidence="10 11" key="1">
    <citation type="submission" date="2020-05" db="EMBL/GenBank/DDBJ databases">
        <title>Aquincola sp. isolate from soil.</title>
        <authorList>
            <person name="Han J."/>
            <person name="Kim D.-U."/>
        </authorList>
    </citation>
    <scope>NUCLEOTIDE SEQUENCE [LARGE SCALE GENOMIC DNA]</scope>
    <source>
        <strain evidence="10 11">S2</strain>
    </source>
</reference>
<evidence type="ECO:0000256" key="3">
    <source>
        <dbReference type="ARBA" id="ARBA00022448"/>
    </source>
</evidence>
<evidence type="ECO:0000256" key="6">
    <source>
        <dbReference type="ARBA" id="ARBA00023136"/>
    </source>
</evidence>
<dbReference type="Pfam" id="PF02321">
    <property type="entry name" value="OEP"/>
    <property type="match status" value="2"/>
</dbReference>
<comment type="caution">
    <text evidence="10">The sequence shown here is derived from an EMBL/GenBank/DDBJ whole genome shotgun (WGS) entry which is preliminary data.</text>
</comment>
<dbReference type="RefSeq" id="WP_173121912.1">
    <property type="nucleotide sequence ID" value="NZ_JABRWJ010000002.1"/>
</dbReference>
<keyword evidence="5" id="KW-0812">Transmembrane</keyword>
<feature type="coiled-coil region" evidence="8">
    <location>
        <begin position="327"/>
        <end position="354"/>
    </location>
</feature>
<keyword evidence="11" id="KW-1185">Reference proteome</keyword>
<dbReference type="PANTHER" id="PTHR30026">
    <property type="entry name" value="OUTER MEMBRANE PROTEIN TOLC"/>
    <property type="match status" value="1"/>
</dbReference>
<dbReference type="InterPro" id="IPR003423">
    <property type="entry name" value="OMP_efflux"/>
</dbReference>
<comment type="similarity">
    <text evidence="2">Belongs to the outer membrane factor (OMF) (TC 1.B.17) family.</text>
</comment>
<evidence type="ECO:0000256" key="8">
    <source>
        <dbReference type="SAM" id="Coils"/>
    </source>
</evidence>
<protein>
    <submittedName>
        <fullName evidence="10">TolC family outer membrane protein</fullName>
    </submittedName>
</protein>